<organism evidence="5 6">
    <name type="scientific">Salinibacterium amurskyense</name>
    <dbReference type="NCBI Taxonomy" id="205941"/>
    <lineage>
        <taxon>Bacteria</taxon>
        <taxon>Bacillati</taxon>
        <taxon>Actinomycetota</taxon>
        <taxon>Actinomycetes</taxon>
        <taxon>Micrococcales</taxon>
        <taxon>Microbacteriaceae</taxon>
        <taxon>Salinibacterium</taxon>
    </lineage>
</organism>
<dbReference type="PANTHER" id="PTHR48107:SF7">
    <property type="entry name" value="RE15974P"/>
    <property type="match status" value="1"/>
</dbReference>
<accession>A0A2M9D5Z1</accession>
<evidence type="ECO:0000256" key="3">
    <source>
        <dbReference type="SAM" id="MobiDB-lite"/>
    </source>
</evidence>
<comment type="caution">
    <text evidence="5">The sequence shown here is derived from an EMBL/GenBank/DDBJ whole genome shotgun (WGS) entry which is preliminary data.</text>
</comment>
<dbReference type="AlphaFoldDB" id="A0A2M9D5Z1"/>
<dbReference type="GO" id="GO:0016614">
    <property type="term" value="F:oxidoreductase activity, acting on CH-OH group of donors"/>
    <property type="evidence" value="ECO:0007669"/>
    <property type="project" value="UniProtKB-ARBA"/>
</dbReference>
<evidence type="ECO:0000313" key="6">
    <source>
        <dbReference type="Proteomes" id="UP000231742"/>
    </source>
</evidence>
<keyword evidence="6" id="KW-1185">Reference proteome</keyword>
<proteinExistence type="inferred from homology"/>
<dbReference type="FunFam" id="3.40.50.720:FF:000084">
    <property type="entry name" value="Short-chain dehydrogenase reductase"/>
    <property type="match status" value="1"/>
</dbReference>
<sequence length="266" mass="27899">MTYNAENRHSREHATADALQTDRESSERVALVFGGSGGIGRAVALRLAHDGMAVAVHYSGNEIGALDMVKEIIASGGRALAVSGDVADDRDVAGAFTAVEAEFGGVDVVVNTAGIMTLAPIAELSLDDFDRMHRTNVRGTFVVSQQAARRVRAGGAIINFSTSVTRTQFPNYGAYSASKAAVESLTLTLARELRGRDVTVNAVAPGPTATSLFLDGKDDATIERLAKATPLERLGRPEDIAEVVAFLAGPARWMNGQVVFANGGLA</sequence>
<feature type="domain" description="Ketoreductase" evidence="4">
    <location>
        <begin position="28"/>
        <end position="206"/>
    </location>
</feature>
<evidence type="ECO:0000313" key="5">
    <source>
        <dbReference type="EMBL" id="PJJ81050.1"/>
    </source>
</evidence>
<name>A0A2M9D5Z1_9MICO</name>
<dbReference type="OrthoDB" id="517007at2"/>
<dbReference type="RefSeq" id="WP_100387772.1">
    <property type="nucleotide sequence ID" value="NZ_BMZU01000001.1"/>
</dbReference>
<dbReference type="PANTHER" id="PTHR48107">
    <property type="entry name" value="NADPH-DEPENDENT ALDEHYDE REDUCTASE-LIKE PROTEIN, CHLOROPLASTIC-RELATED"/>
    <property type="match status" value="1"/>
</dbReference>
<keyword evidence="2" id="KW-0560">Oxidoreductase</keyword>
<evidence type="ECO:0000256" key="2">
    <source>
        <dbReference type="ARBA" id="ARBA00023002"/>
    </source>
</evidence>
<dbReference type="Gene3D" id="3.40.50.720">
    <property type="entry name" value="NAD(P)-binding Rossmann-like Domain"/>
    <property type="match status" value="1"/>
</dbReference>
<evidence type="ECO:0000259" key="4">
    <source>
        <dbReference type="SMART" id="SM00822"/>
    </source>
</evidence>
<dbReference type="PRINTS" id="PR00080">
    <property type="entry name" value="SDRFAMILY"/>
</dbReference>
<comment type="similarity">
    <text evidence="1">Belongs to the short-chain dehydrogenases/reductases (SDR) family.</text>
</comment>
<dbReference type="PRINTS" id="PR00081">
    <property type="entry name" value="GDHRDH"/>
</dbReference>
<dbReference type="Pfam" id="PF13561">
    <property type="entry name" value="adh_short_C2"/>
    <property type="match status" value="1"/>
</dbReference>
<dbReference type="EMBL" id="PGFH01000001">
    <property type="protein sequence ID" value="PJJ81050.1"/>
    <property type="molecule type" value="Genomic_DNA"/>
</dbReference>
<evidence type="ECO:0000256" key="1">
    <source>
        <dbReference type="ARBA" id="ARBA00006484"/>
    </source>
</evidence>
<gene>
    <name evidence="5" type="ORF">CLV85_0218</name>
</gene>
<dbReference type="Proteomes" id="UP000231742">
    <property type="component" value="Unassembled WGS sequence"/>
</dbReference>
<dbReference type="InterPro" id="IPR057326">
    <property type="entry name" value="KR_dom"/>
</dbReference>
<feature type="region of interest" description="Disordered" evidence="3">
    <location>
        <begin position="1"/>
        <end position="22"/>
    </location>
</feature>
<dbReference type="InterPro" id="IPR002347">
    <property type="entry name" value="SDR_fam"/>
</dbReference>
<dbReference type="InterPro" id="IPR036291">
    <property type="entry name" value="NAD(P)-bd_dom_sf"/>
</dbReference>
<dbReference type="SMART" id="SM00822">
    <property type="entry name" value="PKS_KR"/>
    <property type="match status" value="1"/>
</dbReference>
<protein>
    <submittedName>
        <fullName evidence="5">3-oxoacyl-[acyl-carrier protein] reductase</fullName>
    </submittedName>
</protein>
<reference evidence="5 6" key="1">
    <citation type="submission" date="2017-11" db="EMBL/GenBank/DDBJ databases">
        <title>Genomic Encyclopedia of Archaeal and Bacterial Type Strains, Phase II (KMG-II): From Individual Species to Whole Genera.</title>
        <authorList>
            <person name="Goeker M."/>
        </authorList>
    </citation>
    <scope>NUCLEOTIDE SEQUENCE [LARGE SCALE GENOMIC DNA]</scope>
    <source>
        <strain evidence="5 6">DSM 16400</strain>
    </source>
</reference>
<dbReference type="SUPFAM" id="SSF51735">
    <property type="entry name" value="NAD(P)-binding Rossmann-fold domains"/>
    <property type="match status" value="1"/>
</dbReference>